<dbReference type="EMBL" id="CM047902">
    <property type="protein sequence ID" value="KAJ0095515.1"/>
    <property type="molecule type" value="Genomic_DNA"/>
</dbReference>
<evidence type="ECO:0000313" key="2">
    <source>
        <dbReference type="Proteomes" id="UP001164250"/>
    </source>
</evidence>
<evidence type="ECO:0000313" key="1">
    <source>
        <dbReference type="EMBL" id="KAJ0095515.1"/>
    </source>
</evidence>
<dbReference type="Proteomes" id="UP001164250">
    <property type="component" value="Chromosome 6"/>
</dbReference>
<proteinExistence type="predicted"/>
<name>A0ACC1B9A2_9ROSI</name>
<protein>
    <submittedName>
        <fullName evidence="1">Uncharacterized protein</fullName>
    </submittedName>
</protein>
<sequence>MGLIFLILLSGFWTFNSVLLVPFWAKGVVVGFLPGNSGRVTVDNLSFIVKELTKFINHCNEVKAATLANKEGGQLSIVKTSAGSTANKKDEKPDSD</sequence>
<gene>
    <name evidence="1" type="ORF">Patl1_17105</name>
</gene>
<keyword evidence="2" id="KW-1185">Reference proteome</keyword>
<organism evidence="1 2">
    <name type="scientific">Pistacia atlantica</name>
    <dbReference type="NCBI Taxonomy" id="434234"/>
    <lineage>
        <taxon>Eukaryota</taxon>
        <taxon>Viridiplantae</taxon>
        <taxon>Streptophyta</taxon>
        <taxon>Embryophyta</taxon>
        <taxon>Tracheophyta</taxon>
        <taxon>Spermatophyta</taxon>
        <taxon>Magnoliopsida</taxon>
        <taxon>eudicotyledons</taxon>
        <taxon>Gunneridae</taxon>
        <taxon>Pentapetalae</taxon>
        <taxon>rosids</taxon>
        <taxon>malvids</taxon>
        <taxon>Sapindales</taxon>
        <taxon>Anacardiaceae</taxon>
        <taxon>Pistacia</taxon>
    </lineage>
</organism>
<reference evidence="2" key="1">
    <citation type="journal article" date="2023" name="G3 (Bethesda)">
        <title>Genome assembly and association tests identify interacting loci associated with vigor, precocity, and sex in interspecific pistachio rootstocks.</title>
        <authorList>
            <person name="Palmer W."/>
            <person name="Jacygrad E."/>
            <person name="Sagayaradj S."/>
            <person name="Cavanaugh K."/>
            <person name="Han R."/>
            <person name="Bertier L."/>
            <person name="Beede B."/>
            <person name="Kafkas S."/>
            <person name="Golino D."/>
            <person name="Preece J."/>
            <person name="Michelmore R."/>
        </authorList>
    </citation>
    <scope>NUCLEOTIDE SEQUENCE [LARGE SCALE GENOMIC DNA]</scope>
</reference>
<accession>A0ACC1B9A2</accession>
<comment type="caution">
    <text evidence="1">The sequence shown here is derived from an EMBL/GenBank/DDBJ whole genome shotgun (WGS) entry which is preliminary data.</text>
</comment>